<evidence type="ECO:0000313" key="4">
    <source>
        <dbReference type="Proteomes" id="UP000226420"/>
    </source>
</evidence>
<evidence type="ECO:0000256" key="1">
    <source>
        <dbReference type="ARBA" id="ARBA00044755"/>
    </source>
</evidence>
<protein>
    <submittedName>
        <fullName evidence="3">Protein CcmA, bactofilin family</fullName>
    </submittedName>
</protein>
<dbReference type="Pfam" id="PF04519">
    <property type="entry name" value="Bactofilin"/>
    <property type="match status" value="1"/>
</dbReference>
<feature type="transmembrane region" description="Helical" evidence="2">
    <location>
        <begin position="37"/>
        <end position="55"/>
    </location>
</feature>
<evidence type="ECO:0000313" key="3">
    <source>
        <dbReference type="EMBL" id="SFC58215.1"/>
    </source>
</evidence>
<dbReference type="AlphaFoldDB" id="A0AAJ4W9L7"/>
<sequence length="244" mass="26917">MDSVKKQKQFFKGVSFCIILILWGSALVLYITGHLLLSVISSTLSLLFFLYLTNLRTKFSFMFKKKISNVSANVIPPVAITSASDNELNAPSDGVDLRQRCTIIARNAVFSGNIEDNGDIRIYGKVIGNINITEGAIRVMSTGYVKGELNAPEIIIDGEVSGRCFAENIDILEHGTLRGITCCRNFSIKRGGVFVGQSEEWTPKAISEVDEAEYQQIESNNTRPDAQLYIVPDEDALEAEEQPA</sequence>
<keyword evidence="2" id="KW-1133">Transmembrane helix</keyword>
<comment type="similarity">
    <text evidence="1">Belongs to the bactofilin family.</text>
</comment>
<dbReference type="PANTHER" id="PTHR35024">
    <property type="entry name" value="HYPOTHETICAL CYTOSOLIC PROTEIN"/>
    <property type="match status" value="1"/>
</dbReference>
<keyword evidence="2" id="KW-0472">Membrane</keyword>
<proteinExistence type="inferred from homology"/>
<comment type="caution">
    <text evidence="3">The sequence shown here is derived from an EMBL/GenBank/DDBJ whole genome shotgun (WGS) entry which is preliminary data.</text>
</comment>
<gene>
    <name evidence="3" type="ORF">SAMN02745723_10325</name>
</gene>
<dbReference type="InterPro" id="IPR007607">
    <property type="entry name" value="BacA/B"/>
</dbReference>
<dbReference type="Proteomes" id="UP000226420">
    <property type="component" value="Unassembled WGS sequence"/>
</dbReference>
<feature type="transmembrane region" description="Helical" evidence="2">
    <location>
        <begin position="12"/>
        <end position="31"/>
    </location>
</feature>
<evidence type="ECO:0000256" key="2">
    <source>
        <dbReference type="SAM" id="Phobius"/>
    </source>
</evidence>
<name>A0AAJ4W9L7_9GAMM</name>
<organism evidence="3 4">
    <name type="scientific">Pragia fontium DSM 5563 = ATCC 49100</name>
    <dbReference type="NCBI Taxonomy" id="1122977"/>
    <lineage>
        <taxon>Bacteria</taxon>
        <taxon>Pseudomonadati</taxon>
        <taxon>Pseudomonadota</taxon>
        <taxon>Gammaproteobacteria</taxon>
        <taxon>Enterobacterales</taxon>
        <taxon>Budviciaceae</taxon>
        <taxon>Pragia</taxon>
    </lineage>
</organism>
<dbReference type="EMBL" id="FOLW01000003">
    <property type="protein sequence ID" value="SFC58215.1"/>
    <property type="molecule type" value="Genomic_DNA"/>
</dbReference>
<dbReference type="PANTHER" id="PTHR35024:SF4">
    <property type="entry name" value="POLYMER-FORMING CYTOSKELETAL PROTEIN"/>
    <property type="match status" value="1"/>
</dbReference>
<keyword evidence="2" id="KW-0812">Transmembrane</keyword>
<reference evidence="3 4" key="1">
    <citation type="submission" date="2016-10" db="EMBL/GenBank/DDBJ databases">
        <authorList>
            <person name="Varghese N."/>
            <person name="Submissions S."/>
        </authorList>
    </citation>
    <scope>NUCLEOTIDE SEQUENCE [LARGE SCALE GENOMIC DNA]</scope>
    <source>
        <strain evidence="3 4">DSM 5563</strain>
    </source>
</reference>
<accession>A0AAJ4W9L7</accession>